<feature type="compositionally biased region" description="Low complexity" evidence="1">
    <location>
        <begin position="92"/>
        <end position="110"/>
    </location>
</feature>
<proteinExistence type="predicted"/>
<protein>
    <submittedName>
        <fullName evidence="3">Uncharacterized protein</fullName>
    </submittedName>
</protein>
<evidence type="ECO:0000313" key="4">
    <source>
        <dbReference type="Proteomes" id="UP000516117"/>
    </source>
</evidence>
<accession>A0A7H0H793</accession>
<dbReference type="AlphaFoldDB" id="A0A7H0H793"/>
<organism evidence="3 4">
    <name type="scientific">Tessaracoccus defluvii</name>
    <dbReference type="NCBI Taxonomy" id="1285901"/>
    <lineage>
        <taxon>Bacteria</taxon>
        <taxon>Bacillati</taxon>
        <taxon>Actinomycetota</taxon>
        <taxon>Actinomycetes</taxon>
        <taxon>Propionibacteriales</taxon>
        <taxon>Propionibacteriaceae</taxon>
        <taxon>Tessaracoccus</taxon>
    </lineage>
</organism>
<gene>
    <name evidence="3" type="ORF">H9L22_02885</name>
</gene>
<keyword evidence="2" id="KW-1133">Transmembrane helix</keyword>
<feature type="region of interest" description="Disordered" evidence="1">
    <location>
        <begin position="89"/>
        <end position="115"/>
    </location>
</feature>
<keyword evidence="2" id="KW-0812">Transmembrane</keyword>
<feature type="region of interest" description="Disordered" evidence="1">
    <location>
        <begin position="1"/>
        <end position="58"/>
    </location>
</feature>
<dbReference type="EMBL" id="CP060789">
    <property type="protein sequence ID" value="QNP56409.1"/>
    <property type="molecule type" value="Genomic_DNA"/>
</dbReference>
<dbReference type="RefSeq" id="WP_187721518.1">
    <property type="nucleotide sequence ID" value="NZ_BAABBL010000001.1"/>
</dbReference>
<feature type="compositionally biased region" description="Polar residues" evidence="1">
    <location>
        <begin position="1"/>
        <end position="26"/>
    </location>
</feature>
<name>A0A7H0H793_9ACTN</name>
<dbReference type="KEGG" id="tdf:H9L22_02885"/>
<feature type="transmembrane region" description="Helical" evidence="2">
    <location>
        <begin position="64"/>
        <end position="83"/>
    </location>
</feature>
<evidence type="ECO:0000256" key="1">
    <source>
        <dbReference type="SAM" id="MobiDB-lite"/>
    </source>
</evidence>
<reference evidence="3 4" key="1">
    <citation type="submission" date="2020-08" db="EMBL/GenBank/DDBJ databases">
        <title>Genome sequence of Tessaracoccus defluvii JCM 17540T.</title>
        <authorList>
            <person name="Hyun D.-W."/>
            <person name="Bae J.-W."/>
        </authorList>
    </citation>
    <scope>NUCLEOTIDE SEQUENCE [LARGE SCALE GENOMIC DNA]</scope>
    <source>
        <strain evidence="3 4">JCM 17540</strain>
    </source>
</reference>
<evidence type="ECO:0000256" key="2">
    <source>
        <dbReference type="SAM" id="Phobius"/>
    </source>
</evidence>
<keyword evidence="4" id="KW-1185">Reference proteome</keyword>
<keyword evidence="2" id="KW-0472">Membrane</keyword>
<evidence type="ECO:0000313" key="3">
    <source>
        <dbReference type="EMBL" id="QNP56409.1"/>
    </source>
</evidence>
<sequence>MSNQSWQPPQNGANNPWASQDPNWRPTQFHEAQGRDPRTPFGQQPTPPPNWEDLTPPERKKPTLWIALAAVAVIAAIAIATLFSGSDPVAQPELSPSAGASSPASEPTPTRTGNFIPFEGNGNGIFEVVSYEWRGDDELHVRLRVEVEEAGEFGFSVFVFANETRVGYEAVDPAAFVASKDKPFEGDFVFLMPKSESTVMLTTPSGRITLNALPIGA</sequence>
<dbReference type="Proteomes" id="UP000516117">
    <property type="component" value="Chromosome"/>
</dbReference>